<keyword evidence="7" id="KW-0677">Repeat</keyword>
<keyword evidence="6" id="KW-0479">Metal-binding</keyword>
<dbReference type="PANTHER" id="PTHR23235:SF178">
    <property type="entry name" value="C2H2-TYPE DOMAIN-CONTAINING PROTEIN-RELATED"/>
    <property type="match status" value="1"/>
</dbReference>
<evidence type="ECO:0000259" key="18">
    <source>
        <dbReference type="PROSITE" id="PS50805"/>
    </source>
</evidence>
<evidence type="ECO:0000259" key="17">
    <source>
        <dbReference type="PROSITE" id="PS50157"/>
    </source>
</evidence>
<feature type="domain" description="KRAB" evidence="18">
    <location>
        <begin position="80"/>
        <end position="151"/>
    </location>
</feature>
<comment type="function">
    <text evidence="1">May be involved in transcriptional regulation.</text>
</comment>
<dbReference type="SMART" id="SM00349">
    <property type="entry name" value="KRAB"/>
    <property type="match status" value="1"/>
</dbReference>
<keyword evidence="9" id="KW-0862">Zinc</keyword>
<dbReference type="SUPFAM" id="SSF57667">
    <property type="entry name" value="beta-beta-alpha zinc fingers"/>
    <property type="match status" value="4"/>
</dbReference>
<dbReference type="AlphaFoldDB" id="A0A7F8R063"/>
<dbReference type="CTD" id="342357"/>
<evidence type="ECO:0000256" key="14">
    <source>
        <dbReference type="ARBA" id="ARBA00023242"/>
    </source>
</evidence>
<dbReference type="Pfam" id="PF00096">
    <property type="entry name" value="zf-C2H2"/>
    <property type="match status" value="5"/>
</dbReference>
<dbReference type="GO" id="GO:0005634">
    <property type="term" value="C:nucleus"/>
    <property type="evidence" value="ECO:0007669"/>
    <property type="project" value="UniProtKB-SubCell"/>
</dbReference>
<evidence type="ECO:0000256" key="10">
    <source>
        <dbReference type="ARBA" id="ARBA00022843"/>
    </source>
</evidence>
<feature type="domain" description="C2H2-type" evidence="17">
    <location>
        <begin position="519"/>
        <end position="546"/>
    </location>
</feature>
<evidence type="ECO:0000256" key="4">
    <source>
        <dbReference type="ARBA" id="ARBA00022499"/>
    </source>
</evidence>
<dbReference type="RefSeq" id="XP_030886755.1">
    <property type="nucleotide sequence ID" value="XM_031030895.1"/>
</dbReference>
<dbReference type="Gene3D" id="1.10.10.60">
    <property type="entry name" value="Homeodomain-like"/>
    <property type="match status" value="1"/>
</dbReference>
<keyword evidence="4" id="KW-1017">Isopeptide bond</keyword>
<dbReference type="PROSITE" id="PS50157">
    <property type="entry name" value="ZINC_FINGER_C2H2_2"/>
    <property type="match status" value="6"/>
</dbReference>
<dbReference type="KEGG" id="lww:102741081"/>
<evidence type="ECO:0000256" key="5">
    <source>
        <dbReference type="ARBA" id="ARBA00022553"/>
    </source>
</evidence>
<feature type="domain" description="C2H2-type" evidence="17">
    <location>
        <begin position="491"/>
        <end position="518"/>
    </location>
</feature>
<evidence type="ECO:0000313" key="20">
    <source>
        <dbReference type="RefSeq" id="XP_030886755.1"/>
    </source>
</evidence>
<evidence type="ECO:0000256" key="7">
    <source>
        <dbReference type="ARBA" id="ARBA00022737"/>
    </source>
</evidence>
<dbReference type="InterPro" id="IPR013087">
    <property type="entry name" value="Znf_C2H2_type"/>
</dbReference>
<dbReference type="InterPro" id="IPR044822">
    <property type="entry name" value="Myb_DNA-bind_4"/>
</dbReference>
<evidence type="ECO:0000256" key="3">
    <source>
        <dbReference type="ARBA" id="ARBA00006991"/>
    </source>
</evidence>
<dbReference type="PROSITE" id="PS50805">
    <property type="entry name" value="KRAB"/>
    <property type="match status" value="1"/>
</dbReference>
<feature type="domain" description="C2H2-type" evidence="17">
    <location>
        <begin position="547"/>
        <end position="574"/>
    </location>
</feature>
<sequence length="655" mass="75044">MKIFLTQSNSHRTIGAFQSWRNYKRLGRDNQFCRGCSHTVPKSTGPALPSPWVPAPANEWNSVDQEVTTTRLPIVSQGPVKDVHMARGFSYKKSVHQIPAHRDLYRDIRKESVGNMVSLGSTVSVSNKIARLEQRKEPWTLGLHSSNKRNIILRSHHVKEKPVRAAQIPVRSVGRMWGEQQHWGLEDEKIAGVHWSYEETKTFLAILKESRFYETLQACPRNSQVYGAVAEWLRECGFLRTPEQCRTKFKSLQKSYRKVRNGHVLEPCAFFEDMDALLNPAAHASSADKPKEILSLPRLKRVDISAKEQISLVEEEDAAEESDGDEMGIEFIRKSEIRGAPVLFQNLSDFEIGGSIKEDTTQVIYKDLEQHRALIEKSKRVISQNADPGKYRKRECISGRQWETLQGFRQGKLTSQPRDIGKAVVHPRPFMGKRPYRLLKYGESFGRNARLMCRMTHQKENPYKCSVCGKCFGRSRSLIRHQRIHTGEKPFKCLDCGKSFNDSSNFGAHQRIHTGEKPYRCGECGKCFSQSSSLIIHQRTHTGEKPYQCGECGKSFTNSSHFSAHRRVHTGENPYKCVDCEKSFNNCTRFREHRRIHTGEKPYGCAQCGKRFSKSSVLTKHREVHSREKLLPHPPSTYSPENPPKGKTDEFRKTF</sequence>
<evidence type="ECO:0000256" key="15">
    <source>
        <dbReference type="PROSITE-ProRule" id="PRU00042"/>
    </source>
</evidence>
<dbReference type="GO" id="GO:0000978">
    <property type="term" value="F:RNA polymerase II cis-regulatory region sequence-specific DNA binding"/>
    <property type="evidence" value="ECO:0007669"/>
    <property type="project" value="TreeGrafter"/>
</dbReference>
<dbReference type="PANTHER" id="PTHR23235">
    <property type="entry name" value="KRUEPPEL-LIKE TRANSCRIPTION FACTOR"/>
    <property type="match status" value="1"/>
</dbReference>
<evidence type="ECO:0000256" key="1">
    <source>
        <dbReference type="ARBA" id="ARBA00003767"/>
    </source>
</evidence>
<keyword evidence="11" id="KW-0805">Transcription regulation</keyword>
<keyword evidence="5" id="KW-0597">Phosphoprotein</keyword>
<evidence type="ECO:0000256" key="9">
    <source>
        <dbReference type="ARBA" id="ARBA00022833"/>
    </source>
</evidence>
<dbReference type="InterPro" id="IPR001909">
    <property type="entry name" value="KRAB"/>
</dbReference>
<evidence type="ECO:0000256" key="16">
    <source>
        <dbReference type="SAM" id="MobiDB-lite"/>
    </source>
</evidence>
<feature type="domain" description="C2H2-type" evidence="17">
    <location>
        <begin position="575"/>
        <end position="602"/>
    </location>
</feature>
<evidence type="ECO:0000256" key="8">
    <source>
        <dbReference type="ARBA" id="ARBA00022771"/>
    </source>
</evidence>
<keyword evidence="10" id="KW-0832">Ubl conjugation</keyword>
<keyword evidence="19" id="KW-1185">Reference proteome</keyword>
<feature type="compositionally biased region" description="Basic and acidic residues" evidence="16">
    <location>
        <begin position="644"/>
        <end position="655"/>
    </location>
</feature>
<evidence type="ECO:0000256" key="6">
    <source>
        <dbReference type="ARBA" id="ARBA00022723"/>
    </source>
</evidence>
<dbReference type="GeneID" id="102741081"/>
<evidence type="ECO:0000256" key="11">
    <source>
        <dbReference type="ARBA" id="ARBA00023015"/>
    </source>
</evidence>
<dbReference type="GO" id="GO:0008270">
    <property type="term" value="F:zinc ion binding"/>
    <property type="evidence" value="ECO:0007669"/>
    <property type="project" value="UniProtKB-KW"/>
</dbReference>
<dbReference type="Gene3D" id="3.30.160.60">
    <property type="entry name" value="Classic Zinc Finger"/>
    <property type="match status" value="6"/>
</dbReference>
<name>A0A7F8R063_LEPWE</name>
<dbReference type="FunFam" id="1.10.10.60:FF:000032">
    <property type="entry name" value="Zinc finger and SCAN domain-containing 20"/>
    <property type="match status" value="1"/>
</dbReference>
<gene>
    <name evidence="20" type="primary">ZKSCAN2</name>
</gene>
<feature type="domain" description="C2H2-type" evidence="17">
    <location>
        <begin position="603"/>
        <end position="630"/>
    </location>
</feature>
<evidence type="ECO:0000256" key="2">
    <source>
        <dbReference type="ARBA" id="ARBA00004123"/>
    </source>
</evidence>
<dbReference type="Proteomes" id="UP000245341">
    <property type="component" value="Unplaced"/>
</dbReference>
<dbReference type="FunFam" id="3.30.160.60:FF:000258">
    <property type="entry name" value="zinc finger and SCAN domain-containing protein 29 isoform X2"/>
    <property type="match status" value="1"/>
</dbReference>
<dbReference type="InterPro" id="IPR036051">
    <property type="entry name" value="KRAB_dom_sf"/>
</dbReference>
<dbReference type="Pfam" id="PF13837">
    <property type="entry name" value="Myb_DNA-bind_4"/>
    <property type="match status" value="1"/>
</dbReference>
<feature type="domain" description="C2H2-type" evidence="17">
    <location>
        <begin position="463"/>
        <end position="490"/>
    </location>
</feature>
<evidence type="ECO:0000256" key="13">
    <source>
        <dbReference type="ARBA" id="ARBA00023163"/>
    </source>
</evidence>
<dbReference type="FunFam" id="3.30.160.60:FF:002090">
    <property type="entry name" value="Zinc finger protein 473"/>
    <property type="match status" value="1"/>
</dbReference>
<comment type="subcellular location">
    <subcellularLocation>
        <location evidence="2">Nucleus</location>
    </subcellularLocation>
</comment>
<accession>A0A7F8R063</accession>
<feature type="region of interest" description="Disordered" evidence="16">
    <location>
        <begin position="621"/>
        <end position="655"/>
    </location>
</feature>
<evidence type="ECO:0000313" key="19">
    <source>
        <dbReference type="Proteomes" id="UP000245341"/>
    </source>
</evidence>
<dbReference type="FunFam" id="3.30.160.60:FF:000355">
    <property type="entry name" value="zinc finger and SCAN domain-containing protein 20 isoform X1"/>
    <property type="match status" value="1"/>
</dbReference>
<keyword evidence="8 15" id="KW-0863">Zinc-finger</keyword>
<dbReference type="SUPFAM" id="SSF109640">
    <property type="entry name" value="KRAB domain (Kruppel-associated box)"/>
    <property type="match status" value="1"/>
</dbReference>
<dbReference type="FunFam" id="3.30.160.60:FF:000358">
    <property type="entry name" value="zinc finger protein 24"/>
    <property type="match status" value="1"/>
</dbReference>
<dbReference type="GO" id="GO:0000981">
    <property type="term" value="F:DNA-binding transcription factor activity, RNA polymerase II-specific"/>
    <property type="evidence" value="ECO:0007669"/>
    <property type="project" value="TreeGrafter"/>
</dbReference>
<dbReference type="FunFam" id="3.30.160.60:FF:000557">
    <property type="entry name" value="zinc finger and SCAN domain-containing protein 29"/>
    <property type="match status" value="1"/>
</dbReference>
<proteinExistence type="inferred from homology"/>
<keyword evidence="13" id="KW-0804">Transcription</keyword>
<comment type="similarity">
    <text evidence="3">Belongs to the krueppel C2H2-type zinc-finger protein family.</text>
</comment>
<protein>
    <submittedName>
        <fullName evidence="20">Zinc finger protein with KRAB and SCAN domains 2</fullName>
    </submittedName>
</protein>
<keyword evidence="12" id="KW-0238">DNA-binding</keyword>
<reference evidence="20" key="1">
    <citation type="submission" date="2025-08" db="UniProtKB">
        <authorList>
            <consortium name="RefSeq"/>
        </authorList>
    </citation>
    <scope>IDENTIFICATION</scope>
    <source>
        <tissue evidence="20">Liver</tissue>
    </source>
</reference>
<dbReference type="InterPro" id="IPR036236">
    <property type="entry name" value="Znf_C2H2_sf"/>
</dbReference>
<dbReference type="OrthoDB" id="6077919at2759"/>
<dbReference type="FunFam" id="3.30.160.60:FF:000365">
    <property type="entry name" value="zinc finger protein 197 isoform X1"/>
    <property type="match status" value="1"/>
</dbReference>
<evidence type="ECO:0000256" key="12">
    <source>
        <dbReference type="ARBA" id="ARBA00023125"/>
    </source>
</evidence>
<keyword evidence="14" id="KW-0539">Nucleus</keyword>
<organism evidence="19 20">
    <name type="scientific">Leptonychotes weddellii</name>
    <name type="common">Weddell seal</name>
    <name type="synonym">Otaria weddellii</name>
    <dbReference type="NCBI Taxonomy" id="9713"/>
    <lineage>
        <taxon>Eukaryota</taxon>
        <taxon>Metazoa</taxon>
        <taxon>Chordata</taxon>
        <taxon>Craniata</taxon>
        <taxon>Vertebrata</taxon>
        <taxon>Euteleostomi</taxon>
        <taxon>Mammalia</taxon>
        <taxon>Eutheria</taxon>
        <taxon>Laurasiatheria</taxon>
        <taxon>Carnivora</taxon>
        <taxon>Caniformia</taxon>
        <taxon>Pinnipedia</taxon>
        <taxon>Phocidae</taxon>
        <taxon>Monachinae</taxon>
        <taxon>Lobodontini</taxon>
        <taxon>Leptonychotes</taxon>
    </lineage>
</organism>
<feature type="compositionally biased region" description="Pro residues" evidence="16">
    <location>
        <begin position="632"/>
        <end position="643"/>
    </location>
</feature>
<dbReference type="SMART" id="SM00355">
    <property type="entry name" value="ZnF_C2H2"/>
    <property type="match status" value="6"/>
</dbReference>
<dbReference type="PROSITE" id="PS00028">
    <property type="entry name" value="ZINC_FINGER_C2H2_1"/>
    <property type="match status" value="6"/>
</dbReference>